<protein>
    <submittedName>
        <fullName evidence="1">Uncharacterized protein</fullName>
    </submittedName>
</protein>
<dbReference type="EMBL" id="UINC01011534">
    <property type="protein sequence ID" value="SVA50858.1"/>
    <property type="molecule type" value="Genomic_DNA"/>
</dbReference>
<accession>A0A381WFL4</accession>
<sequence>METKSEVFLGQKKSIARYDLEKKKPTWSQTIEGIPGIITTYKDYLFVQGTNKWQTKHIHHML</sequence>
<organism evidence="1">
    <name type="scientific">marine metagenome</name>
    <dbReference type="NCBI Taxonomy" id="408172"/>
    <lineage>
        <taxon>unclassified sequences</taxon>
        <taxon>metagenomes</taxon>
        <taxon>ecological metagenomes</taxon>
    </lineage>
</organism>
<feature type="non-terminal residue" evidence="1">
    <location>
        <position position="62"/>
    </location>
</feature>
<gene>
    <name evidence="1" type="ORF">METZ01_LOCUS103712</name>
</gene>
<proteinExistence type="predicted"/>
<name>A0A381WFL4_9ZZZZ</name>
<evidence type="ECO:0000313" key="1">
    <source>
        <dbReference type="EMBL" id="SVA50858.1"/>
    </source>
</evidence>
<dbReference type="AlphaFoldDB" id="A0A381WFL4"/>
<reference evidence="1" key="1">
    <citation type="submission" date="2018-05" db="EMBL/GenBank/DDBJ databases">
        <authorList>
            <person name="Lanie J.A."/>
            <person name="Ng W.-L."/>
            <person name="Kazmierczak K.M."/>
            <person name="Andrzejewski T.M."/>
            <person name="Davidsen T.M."/>
            <person name="Wayne K.J."/>
            <person name="Tettelin H."/>
            <person name="Glass J.I."/>
            <person name="Rusch D."/>
            <person name="Podicherti R."/>
            <person name="Tsui H.-C.T."/>
            <person name="Winkler M.E."/>
        </authorList>
    </citation>
    <scope>NUCLEOTIDE SEQUENCE</scope>
</reference>